<evidence type="ECO:0000313" key="1">
    <source>
        <dbReference type="EMBL" id="TYL61278.1"/>
    </source>
</evidence>
<sequence length="50" mass="5579">MKMLVESLKRMYKKGTLTKEQISERVSKGSISVDEYEYITGEAYSGGGAE</sequence>
<dbReference type="InterPro" id="IPR010022">
    <property type="entry name" value="XkdX"/>
</dbReference>
<reference evidence="1 2" key="2">
    <citation type="submission" date="2019-09" db="EMBL/GenBank/DDBJ databases">
        <title>Strain-level analysis of Eubacterium rectale using genomes from metagenomes.</title>
        <authorList>
            <person name="Karcher N."/>
            <person name="Segata N."/>
        </authorList>
    </citation>
    <scope>NUCLEOTIDE SEQUENCE [LARGE SCALE GENOMIC DNA]</scope>
    <source>
        <strain evidence="1 2">T3WBe13</strain>
    </source>
</reference>
<organism evidence="1 2">
    <name type="scientific">Agathobacter rectalis</name>
    <dbReference type="NCBI Taxonomy" id="39491"/>
    <lineage>
        <taxon>Bacteria</taxon>
        <taxon>Bacillati</taxon>
        <taxon>Bacillota</taxon>
        <taxon>Clostridia</taxon>
        <taxon>Lachnospirales</taxon>
        <taxon>Lachnospiraceae</taxon>
        <taxon>Agathobacter</taxon>
    </lineage>
</organism>
<comment type="caution">
    <text evidence="1">The sequence shown here is derived from an EMBL/GenBank/DDBJ whole genome shotgun (WGS) entry which is preliminary data.</text>
</comment>
<accession>A0A5S4VUR2</accession>
<dbReference type="Pfam" id="PF09693">
    <property type="entry name" value="Phage_XkdX"/>
    <property type="match status" value="1"/>
</dbReference>
<dbReference type="Proteomes" id="UP000324327">
    <property type="component" value="Unassembled WGS sequence"/>
</dbReference>
<name>A0A5S4VUR2_9FIRM</name>
<dbReference type="AlphaFoldDB" id="A0A5S4VUR2"/>
<reference evidence="1 2" key="1">
    <citation type="submission" date="2019-08" db="EMBL/GenBank/DDBJ databases">
        <authorList>
            <person name="Duncan S."/>
            <person name="Walker A."/>
        </authorList>
    </citation>
    <scope>NUCLEOTIDE SEQUENCE [LARGE SCALE GENOMIC DNA]</scope>
    <source>
        <strain evidence="1 2">T3WBe13</strain>
    </source>
</reference>
<gene>
    <name evidence="1" type="ORF">FYL31_03095</name>
</gene>
<dbReference type="NCBIfam" id="TIGR01669">
    <property type="entry name" value="phage_XkdX"/>
    <property type="match status" value="1"/>
</dbReference>
<dbReference type="EMBL" id="VSTF01000002">
    <property type="protein sequence ID" value="TYL61278.1"/>
    <property type="molecule type" value="Genomic_DNA"/>
</dbReference>
<evidence type="ECO:0000313" key="2">
    <source>
        <dbReference type="Proteomes" id="UP000324327"/>
    </source>
</evidence>
<protein>
    <submittedName>
        <fullName evidence="1">XkdX family protein</fullName>
    </submittedName>
</protein>
<dbReference type="RefSeq" id="WP_100932002.1">
    <property type="nucleotide sequence ID" value="NZ_CP100127.1"/>
</dbReference>
<proteinExistence type="predicted"/>